<dbReference type="InterPro" id="IPR039859">
    <property type="entry name" value="PFA4/ZDH16/20/ERF2-like"/>
</dbReference>
<evidence type="ECO:0000256" key="8">
    <source>
        <dbReference type="RuleBase" id="RU079119"/>
    </source>
</evidence>
<evidence type="ECO:0000256" key="3">
    <source>
        <dbReference type="ARBA" id="ARBA00022692"/>
    </source>
</evidence>
<dbReference type="PANTHER" id="PTHR22883:SF23">
    <property type="entry name" value="PALMITOYLTRANSFERASE ZDHHC6"/>
    <property type="match status" value="1"/>
</dbReference>
<dbReference type="EMBL" id="JAPFFF010000002">
    <property type="protein sequence ID" value="KAK8896147.1"/>
    <property type="molecule type" value="Genomic_DNA"/>
</dbReference>
<feature type="transmembrane region" description="Helical" evidence="8">
    <location>
        <begin position="186"/>
        <end position="211"/>
    </location>
</feature>
<comment type="caution">
    <text evidence="10">The sequence shown here is derived from an EMBL/GenBank/DDBJ whole genome shotgun (WGS) entry which is preliminary data.</text>
</comment>
<evidence type="ECO:0000256" key="5">
    <source>
        <dbReference type="ARBA" id="ARBA00023136"/>
    </source>
</evidence>
<gene>
    <name evidence="10" type="ORF">M9Y10_014040</name>
</gene>
<feature type="transmembrane region" description="Helical" evidence="8">
    <location>
        <begin position="148"/>
        <end position="166"/>
    </location>
</feature>
<feature type="transmembrane region" description="Helical" evidence="8">
    <location>
        <begin position="21"/>
        <end position="43"/>
    </location>
</feature>
<evidence type="ECO:0000256" key="4">
    <source>
        <dbReference type="ARBA" id="ARBA00022989"/>
    </source>
</evidence>
<comment type="subcellular location">
    <subcellularLocation>
        <location evidence="1">Membrane</location>
        <topology evidence="1">Multi-pass membrane protein</topology>
    </subcellularLocation>
</comment>
<feature type="transmembrane region" description="Helical" evidence="8">
    <location>
        <begin position="58"/>
        <end position="75"/>
    </location>
</feature>
<keyword evidence="2 8" id="KW-0808">Transferase</keyword>
<dbReference type="Pfam" id="PF01529">
    <property type="entry name" value="DHHC"/>
    <property type="match status" value="1"/>
</dbReference>
<dbReference type="PANTHER" id="PTHR22883">
    <property type="entry name" value="ZINC FINGER DHHC DOMAIN CONTAINING PROTEIN"/>
    <property type="match status" value="1"/>
</dbReference>
<keyword evidence="3 8" id="KW-0812">Transmembrane</keyword>
<evidence type="ECO:0000313" key="11">
    <source>
        <dbReference type="Proteomes" id="UP001470230"/>
    </source>
</evidence>
<evidence type="ECO:0000256" key="1">
    <source>
        <dbReference type="ARBA" id="ARBA00004141"/>
    </source>
</evidence>
<keyword evidence="5 8" id="KW-0472">Membrane</keyword>
<reference evidence="10 11" key="1">
    <citation type="submission" date="2024-04" db="EMBL/GenBank/DDBJ databases">
        <title>Tritrichomonas musculus Genome.</title>
        <authorList>
            <person name="Alves-Ferreira E."/>
            <person name="Grigg M."/>
            <person name="Lorenzi H."/>
            <person name="Galac M."/>
        </authorList>
    </citation>
    <scope>NUCLEOTIDE SEQUENCE [LARGE SCALE GENOMIC DNA]</scope>
    <source>
        <strain evidence="10 11">EAF2021</strain>
    </source>
</reference>
<dbReference type="PROSITE" id="PS50216">
    <property type="entry name" value="DHHC"/>
    <property type="match status" value="1"/>
</dbReference>
<dbReference type="Proteomes" id="UP001470230">
    <property type="component" value="Unassembled WGS sequence"/>
</dbReference>
<protein>
    <recommendedName>
        <fullName evidence="8">Palmitoyltransferase</fullName>
        <ecNumber evidence="8">2.3.1.225</ecNumber>
    </recommendedName>
</protein>
<evidence type="ECO:0000313" key="10">
    <source>
        <dbReference type="EMBL" id="KAK8896147.1"/>
    </source>
</evidence>
<keyword evidence="4 8" id="KW-1133">Transmembrane helix</keyword>
<keyword evidence="6 8" id="KW-0012">Acyltransferase</keyword>
<evidence type="ECO:0000256" key="2">
    <source>
        <dbReference type="ARBA" id="ARBA00022679"/>
    </source>
</evidence>
<evidence type="ECO:0000256" key="7">
    <source>
        <dbReference type="ARBA" id="ARBA00038298"/>
    </source>
</evidence>
<sequence>MDKNLLGYEIEPKKNTKEHKIQVNLQPFFIFINFFMYTVYFFTKGSSFCQSYYSQMPFLFYGLLIAYSAMLIFYSKACRSPGFVKDEVVNNSEVGDSENHDSNTFFCKYCQIYVPIRASHCLTCNKCIIRRDHHCPWTNNCIGRDNHFYFFIFTSLAFISEIIPQIDASMHFYFYFTNSNRHNDLFRIICAYVPFIAASTFGSVFTGNLCYQSILTISKNATYWERSRRARISYMKGLPFGYSPFDKGLIENIIEFCTMKEKKMKWTIKPPDISLFSNELLIITQNQGAISD</sequence>
<comment type="catalytic activity">
    <reaction evidence="8">
        <text>L-cysteinyl-[protein] + hexadecanoyl-CoA = S-hexadecanoyl-L-cysteinyl-[protein] + CoA</text>
        <dbReference type="Rhea" id="RHEA:36683"/>
        <dbReference type="Rhea" id="RHEA-COMP:10131"/>
        <dbReference type="Rhea" id="RHEA-COMP:11032"/>
        <dbReference type="ChEBI" id="CHEBI:29950"/>
        <dbReference type="ChEBI" id="CHEBI:57287"/>
        <dbReference type="ChEBI" id="CHEBI:57379"/>
        <dbReference type="ChEBI" id="CHEBI:74151"/>
        <dbReference type="EC" id="2.3.1.225"/>
    </reaction>
</comment>
<proteinExistence type="inferred from homology"/>
<feature type="domain" description="Palmitoyltransferase DHHC" evidence="9">
    <location>
        <begin position="105"/>
        <end position="227"/>
    </location>
</feature>
<organism evidence="10 11">
    <name type="scientific">Tritrichomonas musculus</name>
    <dbReference type="NCBI Taxonomy" id="1915356"/>
    <lineage>
        <taxon>Eukaryota</taxon>
        <taxon>Metamonada</taxon>
        <taxon>Parabasalia</taxon>
        <taxon>Tritrichomonadida</taxon>
        <taxon>Tritrichomonadidae</taxon>
        <taxon>Tritrichomonas</taxon>
    </lineage>
</organism>
<comment type="domain">
    <text evidence="8">The DHHC domain is required for palmitoyltransferase activity.</text>
</comment>
<dbReference type="EC" id="2.3.1.225" evidence="8"/>
<dbReference type="InterPro" id="IPR001594">
    <property type="entry name" value="Palmitoyltrfase_DHHC"/>
</dbReference>
<name>A0ABR2L0D7_9EUKA</name>
<keyword evidence="11" id="KW-1185">Reference proteome</keyword>
<accession>A0ABR2L0D7</accession>
<evidence type="ECO:0000256" key="6">
    <source>
        <dbReference type="ARBA" id="ARBA00023315"/>
    </source>
</evidence>
<evidence type="ECO:0000259" key="9">
    <source>
        <dbReference type="Pfam" id="PF01529"/>
    </source>
</evidence>
<comment type="similarity">
    <text evidence="7">Belongs to the DHHC palmitoyltransferase family. PFA5 subfamily.</text>
</comment>